<dbReference type="EMBL" id="JAINUF010000024">
    <property type="protein sequence ID" value="KAJ8333160.1"/>
    <property type="molecule type" value="Genomic_DNA"/>
</dbReference>
<evidence type="ECO:0000256" key="1">
    <source>
        <dbReference type="SAM" id="Phobius"/>
    </source>
</evidence>
<protein>
    <recommendedName>
        <fullName evidence="2">Ig-like domain-containing protein</fullName>
    </recommendedName>
</protein>
<dbReference type="InterPro" id="IPR036179">
    <property type="entry name" value="Ig-like_dom_sf"/>
</dbReference>
<feature type="transmembrane region" description="Helical" evidence="1">
    <location>
        <begin position="160"/>
        <end position="183"/>
    </location>
</feature>
<reference evidence="3" key="1">
    <citation type="journal article" date="2023" name="Science">
        <title>Genome structures resolve the early diversification of teleost fishes.</title>
        <authorList>
            <person name="Parey E."/>
            <person name="Louis A."/>
            <person name="Montfort J."/>
            <person name="Bouchez O."/>
            <person name="Roques C."/>
            <person name="Iampietro C."/>
            <person name="Lluch J."/>
            <person name="Castinel A."/>
            <person name="Donnadieu C."/>
            <person name="Desvignes T."/>
            <person name="Floi Bucao C."/>
            <person name="Jouanno E."/>
            <person name="Wen M."/>
            <person name="Mejri S."/>
            <person name="Dirks R."/>
            <person name="Jansen H."/>
            <person name="Henkel C."/>
            <person name="Chen W.J."/>
            <person name="Zahm M."/>
            <person name="Cabau C."/>
            <person name="Klopp C."/>
            <person name="Thompson A.W."/>
            <person name="Robinson-Rechavi M."/>
            <person name="Braasch I."/>
            <person name="Lecointre G."/>
            <person name="Bobe J."/>
            <person name="Postlethwait J.H."/>
            <person name="Berthelot C."/>
            <person name="Roest Crollius H."/>
            <person name="Guiguen Y."/>
        </authorList>
    </citation>
    <scope>NUCLEOTIDE SEQUENCE</scope>
    <source>
        <strain evidence="3">WJC10195</strain>
    </source>
</reference>
<dbReference type="Proteomes" id="UP001152622">
    <property type="component" value="Chromosome 24"/>
</dbReference>
<keyword evidence="4" id="KW-1185">Reference proteome</keyword>
<comment type="caution">
    <text evidence="3">The sequence shown here is derived from an EMBL/GenBank/DDBJ whole genome shotgun (WGS) entry which is preliminary data.</text>
</comment>
<evidence type="ECO:0000259" key="2">
    <source>
        <dbReference type="PROSITE" id="PS50835"/>
    </source>
</evidence>
<dbReference type="SMART" id="SM00409">
    <property type="entry name" value="IG"/>
    <property type="match status" value="1"/>
</dbReference>
<proteinExistence type="predicted"/>
<evidence type="ECO:0000313" key="3">
    <source>
        <dbReference type="EMBL" id="KAJ8333160.1"/>
    </source>
</evidence>
<keyword evidence="1" id="KW-1133">Transmembrane helix</keyword>
<keyword evidence="1" id="KW-0812">Transmembrane</keyword>
<dbReference type="AlphaFoldDB" id="A0A9Q1E6R1"/>
<dbReference type="SUPFAM" id="SSF48726">
    <property type="entry name" value="Immunoglobulin"/>
    <property type="match status" value="1"/>
</dbReference>
<dbReference type="PROSITE" id="PS50835">
    <property type="entry name" value="IG_LIKE"/>
    <property type="match status" value="1"/>
</dbReference>
<dbReference type="InterPro" id="IPR003599">
    <property type="entry name" value="Ig_sub"/>
</dbReference>
<sequence length="214" mass="23309">MSRCGCGPQMFPGRTRTPTPSLPLHVIFERGAPVMLEGDPVQMSCPSNPSKSPYTWYYLNRPSGVCEPYFKPAADAAPEEGHDGGLWTVQLHRSGCWSWYRLGGAELQRVGAEEELTLGRAGDSGEYQCRAYTDTQGLTQENTSLAHRVNIIPLPVGVPLGTAGFVLAFLCLCLLLLLAVWLFMQRPIKTTALDKLANGSPTKGELRTDTGLTP</sequence>
<dbReference type="OrthoDB" id="8959865at2759"/>
<evidence type="ECO:0000313" key="4">
    <source>
        <dbReference type="Proteomes" id="UP001152622"/>
    </source>
</evidence>
<accession>A0A9Q1E6R1</accession>
<dbReference type="InterPro" id="IPR013783">
    <property type="entry name" value="Ig-like_fold"/>
</dbReference>
<name>A0A9Q1E6R1_SYNKA</name>
<keyword evidence="1" id="KW-0472">Membrane</keyword>
<feature type="domain" description="Ig-like" evidence="2">
    <location>
        <begin position="20"/>
        <end position="146"/>
    </location>
</feature>
<dbReference type="InterPro" id="IPR007110">
    <property type="entry name" value="Ig-like_dom"/>
</dbReference>
<gene>
    <name evidence="3" type="ORF">SKAU_G00420560</name>
</gene>
<dbReference type="Gene3D" id="2.60.40.10">
    <property type="entry name" value="Immunoglobulins"/>
    <property type="match status" value="1"/>
</dbReference>
<organism evidence="3 4">
    <name type="scientific">Synaphobranchus kaupii</name>
    <name type="common">Kaup's arrowtooth eel</name>
    <dbReference type="NCBI Taxonomy" id="118154"/>
    <lineage>
        <taxon>Eukaryota</taxon>
        <taxon>Metazoa</taxon>
        <taxon>Chordata</taxon>
        <taxon>Craniata</taxon>
        <taxon>Vertebrata</taxon>
        <taxon>Euteleostomi</taxon>
        <taxon>Actinopterygii</taxon>
        <taxon>Neopterygii</taxon>
        <taxon>Teleostei</taxon>
        <taxon>Anguilliformes</taxon>
        <taxon>Synaphobranchidae</taxon>
        <taxon>Synaphobranchus</taxon>
    </lineage>
</organism>